<dbReference type="PANTHER" id="PTHR46797">
    <property type="entry name" value="HTH-TYPE TRANSCRIPTIONAL REGULATOR"/>
    <property type="match status" value="1"/>
</dbReference>
<dbReference type="InterPro" id="IPR013096">
    <property type="entry name" value="Cupin_2"/>
</dbReference>
<dbReference type="InterPro" id="IPR011051">
    <property type="entry name" value="RmlC_Cupin_sf"/>
</dbReference>
<gene>
    <name evidence="4" type="ORF">BSA145_10530</name>
</gene>
<dbReference type="CDD" id="cd02209">
    <property type="entry name" value="cupin_XRE_C"/>
    <property type="match status" value="1"/>
</dbReference>
<dbReference type="AlphaFoldDB" id="A0A1L6ZIE8"/>
<dbReference type="SUPFAM" id="SSF47413">
    <property type="entry name" value="lambda repressor-like DNA-binding domains"/>
    <property type="match status" value="1"/>
</dbReference>
<dbReference type="Proteomes" id="UP000185426">
    <property type="component" value="Chromosome"/>
</dbReference>
<dbReference type="Pfam" id="PF07883">
    <property type="entry name" value="Cupin_2"/>
    <property type="match status" value="1"/>
</dbReference>
<dbReference type="PANTHER" id="PTHR46797:SF23">
    <property type="entry name" value="HTH-TYPE TRANSCRIPTIONAL REGULATOR SUTR"/>
    <property type="match status" value="1"/>
</dbReference>
<dbReference type="EMBL" id="CP015607">
    <property type="protein sequence ID" value="APT46274.1"/>
    <property type="molecule type" value="Genomic_DNA"/>
</dbReference>
<dbReference type="InterPro" id="IPR010982">
    <property type="entry name" value="Lambda_DNA-bd_dom_sf"/>
</dbReference>
<dbReference type="Gene3D" id="1.10.260.40">
    <property type="entry name" value="lambda repressor-like DNA-binding domains"/>
    <property type="match status" value="1"/>
</dbReference>
<dbReference type="SUPFAM" id="SSF51182">
    <property type="entry name" value="RmlC-like cupins"/>
    <property type="match status" value="1"/>
</dbReference>
<protein>
    <submittedName>
        <fullName evidence="4">DNA-binding protein</fullName>
    </submittedName>
</protein>
<sequence length="187" mass="21378">MEDVQSIISKNVRLLRDQKKLSLEKMAELTGVSKTMIGQIERGESTPTITTLWKIANGLKVSFSELIHAPQPEIKVVRKEDAQVLTEDDGKYRVYTTFPFDDRGKFEMYRVEIDRGGSLRASEHIGGTEELITVFEGVLDLTIGDEQYTLKAGDSIRFKADRTHTYQQAGEQMVRMQMILYYPHEKS</sequence>
<evidence type="ECO:0000256" key="3">
    <source>
        <dbReference type="ARBA" id="ARBA00023163"/>
    </source>
</evidence>
<dbReference type="GO" id="GO:0003700">
    <property type="term" value="F:DNA-binding transcription factor activity"/>
    <property type="evidence" value="ECO:0007669"/>
    <property type="project" value="TreeGrafter"/>
</dbReference>
<name>A0A1L6ZIE8_BACIA</name>
<accession>A0A1L6ZIE8</accession>
<evidence type="ECO:0000256" key="2">
    <source>
        <dbReference type="ARBA" id="ARBA00023125"/>
    </source>
</evidence>
<dbReference type="GO" id="GO:0005829">
    <property type="term" value="C:cytosol"/>
    <property type="evidence" value="ECO:0007669"/>
    <property type="project" value="TreeGrafter"/>
</dbReference>
<dbReference type="InterPro" id="IPR050807">
    <property type="entry name" value="TransReg_Diox_bact_type"/>
</dbReference>
<dbReference type="SMART" id="SM00530">
    <property type="entry name" value="HTH_XRE"/>
    <property type="match status" value="1"/>
</dbReference>
<dbReference type="InterPro" id="IPR014710">
    <property type="entry name" value="RmlC-like_jellyroll"/>
</dbReference>
<dbReference type="InterPro" id="IPR001387">
    <property type="entry name" value="Cro/C1-type_HTH"/>
</dbReference>
<dbReference type="GO" id="GO:0003677">
    <property type="term" value="F:DNA binding"/>
    <property type="evidence" value="ECO:0007669"/>
    <property type="project" value="UniProtKB-KW"/>
</dbReference>
<proteinExistence type="predicted"/>
<keyword evidence="2 4" id="KW-0238">DNA-binding</keyword>
<keyword evidence="1" id="KW-0805">Transcription regulation</keyword>
<dbReference type="RefSeq" id="WP_075622432.1">
    <property type="nucleotide sequence ID" value="NZ_CP015607.1"/>
</dbReference>
<dbReference type="PROSITE" id="PS50943">
    <property type="entry name" value="HTH_CROC1"/>
    <property type="match status" value="1"/>
</dbReference>
<evidence type="ECO:0000313" key="5">
    <source>
        <dbReference type="Proteomes" id="UP000185426"/>
    </source>
</evidence>
<dbReference type="Pfam" id="PF01381">
    <property type="entry name" value="HTH_3"/>
    <property type="match status" value="1"/>
</dbReference>
<organism evidence="4 5">
    <name type="scientific">Bacillus safensis</name>
    <dbReference type="NCBI Taxonomy" id="561879"/>
    <lineage>
        <taxon>Bacteria</taxon>
        <taxon>Bacillati</taxon>
        <taxon>Bacillota</taxon>
        <taxon>Bacilli</taxon>
        <taxon>Bacillales</taxon>
        <taxon>Bacillaceae</taxon>
        <taxon>Bacillus</taxon>
    </lineage>
</organism>
<evidence type="ECO:0000313" key="4">
    <source>
        <dbReference type="EMBL" id="APT46274.1"/>
    </source>
</evidence>
<dbReference type="CDD" id="cd00093">
    <property type="entry name" value="HTH_XRE"/>
    <property type="match status" value="1"/>
</dbReference>
<reference evidence="4 5" key="1">
    <citation type="submission" date="2016-05" db="EMBL/GenBank/DDBJ databases">
        <title>Complete Genome and Methylome Analysis of Psychrotrophic Bacterial Isolates from Antarctic Lake Untersee.</title>
        <authorList>
            <person name="Fomenkov A."/>
            <person name="Akimov V.N."/>
            <person name="Vasilyeva L.V."/>
            <person name="Andersen D."/>
            <person name="Vincze T."/>
            <person name="Roberts R.J."/>
        </authorList>
    </citation>
    <scope>NUCLEOTIDE SEQUENCE [LARGE SCALE GENOMIC DNA]</scope>
    <source>
        <strain evidence="4 5">U14-5</strain>
    </source>
</reference>
<evidence type="ECO:0000256" key="1">
    <source>
        <dbReference type="ARBA" id="ARBA00023015"/>
    </source>
</evidence>
<keyword evidence="3" id="KW-0804">Transcription</keyword>
<dbReference type="Gene3D" id="2.60.120.10">
    <property type="entry name" value="Jelly Rolls"/>
    <property type="match status" value="1"/>
</dbReference>